<feature type="region of interest" description="Disordered" evidence="1">
    <location>
        <begin position="670"/>
        <end position="689"/>
    </location>
</feature>
<comment type="caution">
    <text evidence="2">The sequence shown here is derived from an EMBL/GenBank/DDBJ whole genome shotgun (WGS) entry which is preliminary data.</text>
</comment>
<feature type="compositionally biased region" description="Polar residues" evidence="1">
    <location>
        <begin position="736"/>
        <end position="757"/>
    </location>
</feature>
<dbReference type="EMBL" id="LSSM01000529">
    <property type="protein sequence ID" value="OMJ28614.1"/>
    <property type="molecule type" value="Genomic_DNA"/>
</dbReference>
<dbReference type="AlphaFoldDB" id="A0A1R1YNZ8"/>
<reference evidence="3" key="1">
    <citation type="submission" date="2017-01" db="EMBL/GenBank/DDBJ databases">
        <authorList>
            <person name="Wang Y."/>
            <person name="White M."/>
            <person name="Kvist S."/>
            <person name="Moncalvo J.-M."/>
        </authorList>
    </citation>
    <scope>NUCLEOTIDE SEQUENCE [LARGE SCALE GENOMIC DNA]</scope>
    <source>
        <strain evidence="3">ID-206-W2</strain>
    </source>
</reference>
<feature type="compositionally biased region" description="Polar residues" evidence="1">
    <location>
        <begin position="421"/>
        <end position="459"/>
    </location>
</feature>
<sequence>MPIYDSVKKGYLPYVFAGTSKYFSILSSGYSPLSEIMNWMFIHSYVAVNCRELQASNRFSYGPNDPERFTGNILVDLYESSQRRYSMIIFRPARVKDELSNPINKSYGKNRRGEQYPGPSTVLLVSTGEKLSRIRIWLSSRKDRFSNFTNEAASEFTSSEIINGRHSIPHQHHRNGHGSHFNPGHQSISEIPINYSRLPPNIRGVAQAQMPENSIDINGLSQIQTNRGRIVEAAALEFVSNSRPQYSQPSQIARRNSTDTIFTLLPRYEREEQPFNSPPSISQIPIDIPARPQNLINHESLESSQSSSVDGNLISQTESNLSRSIPNDFSPPDYWDVASATNFGKNWVQSNRNPSSQHQLNSVPEPSHTLDGSPISFPAFVETTSSNPQTLSQPNSLTLSQPNSQSLSQPNSQTLSQTLSHSNSQELSQTLSQTNSQELSQTNSLTLPQANSQPNSETLAQVNSEALPQFSSHVFNHEFTLGMPQPQAASSNVNHIISSVLQNSGTNTRGKGRTRIHLEPQLILDSLVPSSGNSSNFNSAFNSRRNSTEYEFNGRFIDGSNIEYQPDNNNSTPGSPNTSGKSRNPSNLLAPRVLIRQPTEDLNALENENKELNKGKSKGKGKFSAFEKQLNFSSFGIEGFGLFEKLKALSHQPRFFKSKRPSDLVQSLNPSRIQSAYNSDNEAIPETPLRHRYSTSEFLKKKKKMAGKNSLFSLSNNSSKNNLDFDEACADNTENDNLASCSNDTNSPYKSKSSNNDTTDRFSSDFINAQSINLENIPSSSKNAHHFVSFGESSIINIDNASEDFSQSNTTNINTNPTPSTVQLNTFSLTTTESENIGFSNKASEIQIPGSNSTISISDGSDNNCDVVESDNEAENINNIEISNDIENDIADSSTPYSTNFANSSFASGLNSSNTSPSSISNSIIFSSSDNSDYRLSVVPSKDGVYAFEDEPKISRVRIMIAKR</sequence>
<feature type="region of interest" description="Disordered" evidence="1">
    <location>
        <begin position="736"/>
        <end position="762"/>
    </location>
</feature>
<dbReference type="OrthoDB" id="5596756at2759"/>
<keyword evidence="3" id="KW-1185">Reference proteome</keyword>
<evidence type="ECO:0000256" key="1">
    <source>
        <dbReference type="SAM" id="MobiDB-lite"/>
    </source>
</evidence>
<feature type="compositionally biased region" description="Low complexity" evidence="1">
    <location>
        <begin position="568"/>
        <end position="580"/>
    </location>
</feature>
<organism evidence="2 3">
    <name type="scientific">Smittium culicis</name>
    <dbReference type="NCBI Taxonomy" id="133412"/>
    <lineage>
        <taxon>Eukaryota</taxon>
        <taxon>Fungi</taxon>
        <taxon>Fungi incertae sedis</taxon>
        <taxon>Zoopagomycota</taxon>
        <taxon>Kickxellomycotina</taxon>
        <taxon>Harpellomycetes</taxon>
        <taxon>Harpellales</taxon>
        <taxon>Legeriomycetaceae</taxon>
        <taxon>Smittium</taxon>
    </lineage>
</organism>
<protein>
    <submittedName>
        <fullName evidence="2">Uncharacterized protein</fullName>
    </submittedName>
</protein>
<feature type="region of interest" description="Disordered" evidence="1">
    <location>
        <begin position="559"/>
        <end position="589"/>
    </location>
</feature>
<feature type="region of interest" description="Disordered" evidence="1">
    <location>
        <begin position="346"/>
        <end position="459"/>
    </location>
</feature>
<name>A0A1R1YNZ8_9FUNG</name>
<proteinExistence type="predicted"/>
<evidence type="ECO:0000313" key="2">
    <source>
        <dbReference type="EMBL" id="OMJ28614.1"/>
    </source>
</evidence>
<feature type="compositionally biased region" description="Polar residues" evidence="1">
    <location>
        <begin position="382"/>
        <end position="394"/>
    </location>
</feature>
<feature type="compositionally biased region" description="Polar residues" evidence="1">
    <location>
        <begin position="346"/>
        <end position="364"/>
    </location>
</feature>
<feature type="compositionally biased region" description="Polar residues" evidence="1">
    <location>
        <begin position="670"/>
        <end position="681"/>
    </location>
</feature>
<evidence type="ECO:0000313" key="3">
    <source>
        <dbReference type="Proteomes" id="UP000187429"/>
    </source>
</evidence>
<gene>
    <name evidence="2" type="ORF">AYI69_g1914</name>
</gene>
<dbReference type="Proteomes" id="UP000187429">
    <property type="component" value="Unassembled WGS sequence"/>
</dbReference>
<feature type="compositionally biased region" description="Low complexity" evidence="1">
    <location>
        <begin position="395"/>
        <end position="420"/>
    </location>
</feature>
<accession>A0A1R1YNZ8</accession>